<dbReference type="Pfam" id="PF00144">
    <property type="entry name" value="Beta-lactamase"/>
    <property type="match status" value="1"/>
</dbReference>
<protein>
    <submittedName>
        <fullName evidence="5">Dipeptidyl aminopeptidase/acylaminoacyl peptidase</fullName>
    </submittedName>
</protein>
<evidence type="ECO:0000256" key="1">
    <source>
        <dbReference type="ARBA" id="ARBA00022801"/>
    </source>
</evidence>
<feature type="domain" description="Peptidase S9 prolyl oligopeptidase catalytic" evidence="4">
    <location>
        <begin position="448"/>
        <end position="646"/>
    </location>
</feature>
<dbReference type="Proteomes" id="UP000295818">
    <property type="component" value="Unassembled WGS sequence"/>
</dbReference>
<organism evidence="5 6">
    <name type="scientific">Kribbella orskensis</name>
    <dbReference type="NCBI Taxonomy" id="2512216"/>
    <lineage>
        <taxon>Bacteria</taxon>
        <taxon>Bacillati</taxon>
        <taxon>Actinomycetota</taxon>
        <taxon>Actinomycetes</taxon>
        <taxon>Propionibacteriales</taxon>
        <taxon>Kribbellaceae</taxon>
        <taxon>Kribbella</taxon>
    </lineage>
</organism>
<feature type="domain" description="Beta-lactamase-related" evidence="3">
    <location>
        <begin position="663"/>
        <end position="989"/>
    </location>
</feature>
<dbReference type="SUPFAM" id="SSF53474">
    <property type="entry name" value="alpha/beta-Hydrolases"/>
    <property type="match status" value="1"/>
</dbReference>
<dbReference type="Pfam" id="PF07676">
    <property type="entry name" value="PD40"/>
    <property type="match status" value="1"/>
</dbReference>
<dbReference type="InterPro" id="IPR012338">
    <property type="entry name" value="Beta-lactam/transpept-like"/>
</dbReference>
<dbReference type="Pfam" id="PF26549">
    <property type="entry name" value="Tricorn_N"/>
    <property type="match status" value="1"/>
</dbReference>
<dbReference type="InterPro" id="IPR011042">
    <property type="entry name" value="6-blade_b-propeller_TolB-like"/>
</dbReference>
<dbReference type="Gene3D" id="3.40.50.1820">
    <property type="entry name" value="alpha/beta hydrolase"/>
    <property type="match status" value="1"/>
</dbReference>
<name>A0ABY2B9G5_9ACTN</name>
<dbReference type="SUPFAM" id="SSF82171">
    <property type="entry name" value="DPP6 N-terminal domain-like"/>
    <property type="match status" value="1"/>
</dbReference>
<evidence type="ECO:0000313" key="6">
    <source>
        <dbReference type="Proteomes" id="UP000295818"/>
    </source>
</evidence>
<keyword evidence="5" id="KW-0031">Aminopeptidase</keyword>
<accession>A0ABY2B9G5</accession>
<dbReference type="InterPro" id="IPR001375">
    <property type="entry name" value="Peptidase_S9_cat"/>
</dbReference>
<dbReference type="Gene3D" id="3.40.710.10">
    <property type="entry name" value="DD-peptidase/beta-lactamase superfamily"/>
    <property type="match status" value="1"/>
</dbReference>
<evidence type="ECO:0000313" key="5">
    <source>
        <dbReference type="EMBL" id="TCO12620.1"/>
    </source>
</evidence>
<gene>
    <name evidence="5" type="ORF">EV644_12532</name>
</gene>
<reference evidence="5 6" key="1">
    <citation type="journal article" date="2015" name="Stand. Genomic Sci.">
        <title>Genomic Encyclopedia of Bacterial and Archaeal Type Strains, Phase III: the genomes of soil and plant-associated and newly described type strains.</title>
        <authorList>
            <person name="Whitman W.B."/>
            <person name="Woyke T."/>
            <person name="Klenk H.P."/>
            <person name="Zhou Y."/>
            <person name="Lilburn T.G."/>
            <person name="Beck B.J."/>
            <person name="De Vos P."/>
            <person name="Vandamme P."/>
            <person name="Eisen J.A."/>
            <person name="Garrity G."/>
            <person name="Hugenholtz P."/>
            <person name="Kyrpides N.C."/>
        </authorList>
    </citation>
    <scope>NUCLEOTIDE SEQUENCE [LARGE SCALE GENOMIC DNA]</scope>
    <source>
        <strain evidence="5 6">VKM Ac-2538</strain>
    </source>
</reference>
<dbReference type="SUPFAM" id="SSF56601">
    <property type="entry name" value="beta-lactamase/transpeptidase-like"/>
    <property type="match status" value="1"/>
</dbReference>
<keyword evidence="6" id="KW-1185">Reference proteome</keyword>
<dbReference type="InterPro" id="IPR029058">
    <property type="entry name" value="AB_hydrolase_fold"/>
</dbReference>
<proteinExistence type="predicted"/>
<evidence type="ECO:0000259" key="3">
    <source>
        <dbReference type="Pfam" id="PF00144"/>
    </source>
</evidence>
<dbReference type="RefSeq" id="WP_132195327.1">
    <property type="nucleotide sequence ID" value="NZ_SLWM01000025.1"/>
</dbReference>
<dbReference type="EMBL" id="SLWM01000025">
    <property type="protein sequence ID" value="TCO12620.1"/>
    <property type="molecule type" value="Genomic_DNA"/>
</dbReference>
<evidence type="ECO:0000256" key="2">
    <source>
        <dbReference type="ARBA" id="ARBA00022825"/>
    </source>
</evidence>
<dbReference type="PANTHER" id="PTHR42776">
    <property type="entry name" value="SERINE PEPTIDASE S9 FAMILY MEMBER"/>
    <property type="match status" value="1"/>
</dbReference>
<dbReference type="PANTHER" id="PTHR42776:SF27">
    <property type="entry name" value="DIPEPTIDYL PEPTIDASE FAMILY MEMBER 6"/>
    <property type="match status" value="1"/>
</dbReference>
<dbReference type="GO" id="GO:0004177">
    <property type="term" value="F:aminopeptidase activity"/>
    <property type="evidence" value="ECO:0007669"/>
    <property type="project" value="UniProtKB-KW"/>
</dbReference>
<dbReference type="Gene3D" id="2.120.10.30">
    <property type="entry name" value="TolB, C-terminal domain"/>
    <property type="match status" value="2"/>
</dbReference>
<sequence>MTRRPRIEDLTEFAVPQQPALSPDGSQLVYVLRTSDLEADQAEHALWRVASTGGEARQLTRGNADLSPAWSPDGTRIAFLRAQDGPPQVWVLPVDGGEPERLTTLPLGAGAPTWSPDGERIAFSSAVDIVAAAEEDDEARTKRASAPIVTERLDYQADGAGLLRTIRKHVHVLEVSSKKVRQVTDGDWHAGDPAWSPDSKKLAFGAGTAPDADLLPTAPAYVLDVSNEKATPQLVGLAEGLAGPMLWTADGEALLVVGNLDGPVGHARLLRLPLDGGELVDLAASLDRNVMPGGPAYPGALPLLVDDGATVLFCVRDRGCSHLYAVPTAGGTPQHVLGEPGQNVSGLSVANGNAAVVLNTATSYGEIVAVDLGSGATQTLTTHGAEVAEVFPRVEREFTISDGTKVSGWLVRDPEAAQPQPLLLDVHGGPHNAWNGAADEAHLYHQELVARGWAVLLMNPRGSDGYGEEFFNAALGNWGTADAKDFLEPLDELVAEGLADPKRLAVAGYSYGGFMTCYLTSRDNRFAAAVAGGVVSDLTSMSGTSDSGHFLSAYELGDQRDRFDEMSPLSKVDQVRTPTLILQGAADVRCPIGQAEQWHTALREQGVPAQLVLYPEADHLFIIQGRPSHRLDFNRRILGWVEQYAGDAAGPRRPRIDVEHWQRRLTALAARHRVPGATLGILRLQPGLEDELVDAATGVLNKDTGVEVTTDSLFQIGSMTKVWTATLALQLVDEGLLDLDAPISVVLPELALREPDVAKQVTMRHLLTHTSGIDGDVFTDTGRGDDCLEKYVDLLAEVAQNHPLGATWSYCNSGFSLAGRVIEKLTGKTWDQALRERLFKPLGLEHTVTLPEEALLYRAAVGHVSEGGAEPKPAPVWGLPRALGPAGLVTSTVADALAFARMHLARGLAADGTRVLSEDSVAAMADKHADLPDRYSLGDSWGLGWIRFGWDGHRLIGHDGKTIGQAAFLRVLPDQGLAVTLLTNGGNARDLYQDLYREIFAELADVAMPAPLAAPAEPPTVDVQRHVGRYDRASVMGEVLVRDGQAVLRQTVTGPLAELMPDPTHEFVMVPVDETGDLFVVREPEALTWSPVTFYSLPTGEKYLHFGVRATPKVG</sequence>
<keyword evidence="5" id="KW-0645">Protease</keyword>
<keyword evidence="2" id="KW-0720">Serine protease</keyword>
<dbReference type="Pfam" id="PF00326">
    <property type="entry name" value="Peptidase_S9"/>
    <property type="match status" value="1"/>
</dbReference>
<comment type="caution">
    <text evidence="5">The sequence shown here is derived from an EMBL/GenBank/DDBJ whole genome shotgun (WGS) entry which is preliminary data.</text>
</comment>
<dbReference type="InterPro" id="IPR001466">
    <property type="entry name" value="Beta-lactam-related"/>
</dbReference>
<evidence type="ECO:0000259" key="4">
    <source>
        <dbReference type="Pfam" id="PF00326"/>
    </source>
</evidence>
<dbReference type="InterPro" id="IPR011659">
    <property type="entry name" value="WD40"/>
</dbReference>
<keyword evidence="1" id="KW-0378">Hydrolase</keyword>